<dbReference type="SMART" id="SM00473">
    <property type="entry name" value="PAN_AP"/>
    <property type="match status" value="1"/>
</dbReference>
<dbReference type="PANTHER" id="PTHR32444">
    <property type="entry name" value="BULB-TYPE LECTIN DOMAIN-CONTAINING PROTEIN"/>
    <property type="match status" value="1"/>
</dbReference>
<dbReference type="Pfam" id="PF11883">
    <property type="entry name" value="DUF3403"/>
    <property type="match status" value="1"/>
</dbReference>
<organism evidence="9 10">
    <name type="scientific">Salix dunnii</name>
    <dbReference type="NCBI Taxonomy" id="1413687"/>
    <lineage>
        <taxon>Eukaryota</taxon>
        <taxon>Viridiplantae</taxon>
        <taxon>Streptophyta</taxon>
        <taxon>Embryophyta</taxon>
        <taxon>Tracheophyta</taxon>
        <taxon>Spermatophyta</taxon>
        <taxon>Magnoliopsida</taxon>
        <taxon>eudicotyledons</taxon>
        <taxon>Gunneridae</taxon>
        <taxon>Pentapetalae</taxon>
        <taxon>rosids</taxon>
        <taxon>fabids</taxon>
        <taxon>Malpighiales</taxon>
        <taxon>Salicaceae</taxon>
        <taxon>Saliceae</taxon>
        <taxon>Salix</taxon>
    </lineage>
</organism>
<comment type="caution">
    <text evidence="9">The sequence shown here is derived from an EMBL/GenBank/DDBJ whole genome shotgun (WGS) entry which is preliminary data.</text>
</comment>
<dbReference type="InterPro" id="IPR003609">
    <property type="entry name" value="Pan_app"/>
</dbReference>
<evidence type="ECO:0000313" key="9">
    <source>
        <dbReference type="EMBL" id="KAF9666883.1"/>
    </source>
</evidence>
<reference evidence="9 10" key="1">
    <citation type="submission" date="2020-10" db="EMBL/GenBank/DDBJ databases">
        <title>Plant Genome Project.</title>
        <authorList>
            <person name="Zhang R.-G."/>
        </authorList>
    </citation>
    <scope>NUCLEOTIDE SEQUENCE [LARGE SCALE GENOMIC DNA]</scope>
    <source>
        <strain evidence="9">FAFU-HL-1</strain>
        <tissue evidence="9">Leaf</tissue>
    </source>
</reference>
<comment type="catalytic activity">
    <reaction evidence="4">
        <text>L-threonyl-[protein] + ATP = O-phospho-L-threonyl-[protein] + ADP + H(+)</text>
        <dbReference type="Rhea" id="RHEA:46608"/>
        <dbReference type="Rhea" id="RHEA-COMP:11060"/>
        <dbReference type="Rhea" id="RHEA-COMP:11605"/>
        <dbReference type="ChEBI" id="CHEBI:15378"/>
        <dbReference type="ChEBI" id="CHEBI:30013"/>
        <dbReference type="ChEBI" id="CHEBI:30616"/>
        <dbReference type="ChEBI" id="CHEBI:61977"/>
        <dbReference type="ChEBI" id="CHEBI:456216"/>
        <dbReference type="EC" id="2.7.11.1"/>
    </reaction>
</comment>
<evidence type="ECO:0000256" key="3">
    <source>
        <dbReference type="ARBA" id="ARBA00023157"/>
    </source>
</evidence>
<proteinExistence type="predicted"/>
<dbReference type="EC" id="2.7.11.1" evidence="1"/>
<dbReference type="InterPro" id="IPR021820">
    <property type="entry name" value="S-locus_recpt_kinase_C"/>
</dbReference>
<comment type="catalytic activity">
    <reaction evidence="5">
        <text>L-seryl-[protein] + ATP = O-phospho-L-seryl-[protein] + ADP + H(+)</text>
        <dbReference type="Rhea" id="RHEA:17989"/>
        <dbReference type="Rhea" id="RHEA-COMP:9863"/>
        <dbReference type="Rhea" id="RHEA-COMP:11604"/>
        <dbReference type="ChEBI" id="CHEBI:15378"/>
        <dbReference type="ChEBI" id="CHEBI:29999"/>
        <dbReference type="ChEBI" id="CHEBI:30616"/>
        <dbReference type="ChEBI" id="CHEBI:83421"/>
        <dbReference type="ChEBI" id="CHEBI:456216"/>
        <dbReference type="EC" id="2.7.11.1"/>
    </reaction>
</comment>
<evidence type="ECO:0000256" key="4">
    <source>
        <dbReference type="ARBA" id="ARBA00047899"/>
    </source>
</evidence>
<dbReference type="Pfam" id="PF08276">
    <property type="entry name" value="PAN_2"/>
    <property type="match status" value="1"/>
</dbReference>
<dbReference type="CDD" id="cd00054">
    <property type="entry name" value="EGF_CA"/>
    <property type="match status" value="1"/>
</dbReference>
<dbReference type="InterPro" id="IPR000742">
    <property type="entry name" value="EGF"/>
</dbReference>
<evidence type="ECO:0000259" key="7">
    <source>
        <dbReference type="PROSITE" id="PS50026"/>
    </source>
</evidence>
<comment type="caution">
    <text evidence="6">Lacks conserved residue(s) required for the propagation of feature annotation.</text>
</comment>
<dbReference type="Proteomes" id="UP000657918">
    <property type="component" value="Chromosome 16"/>
</dbReference>
<name>A0A835JB54_9ROSI</name>
<keyword evidence="6" id="KW-0245">EGF-like domain</keyword>
<evidence type="ECO:0000313" key="10">
    <source>
        <dbReference type="Proteomes" id="UP000657918"/>
    </source>
</evidence>
<dbReference type="Gene3D" id="3.50.4.10">
    <property type="entry name" value="Hepatocyte Growth Factor"/>
    <property type="match status" value="1"/>
</dbReference>
<sequence>MGFSGSPALRENPIFNFDFVDDGEEVYYTYDQKNKHVFTRIVMNQTTYSRQRYTWNEISQIWVLYVTVPKDYCDTYNLCGAHGNCINSQSPVCQCLEKFTPKSPESWNSMDWSQGCVRNKPLDCKKGDGFVKYVGLKLPNATNSWVSKTMNLKECRSECLQNCSCMAYTAANIKEGSGCAIWLGDLIDIRQFPVTGQEIYIRMNASESRGNKEENNQIDSGAKEDLELPLFQFITISKSTNDFSFNNKIGEGGFGPVYKAWRLWKDGKPLELIEAFPEESCNLSEVTRCINISLLCVQQHPDDRPSMSTVVWMLGGENTLPQPKEPGFFKGSGPFEPSSSSSNIELSSANEMATSLLYPR</sequence>
<accession>A0A835JB54</accession>
<dbReference type="SUPFAM" id="SSF56112">
    <property type="entry name" value="Protein kinase-like (PK-like)"/>
    <property type="match status" value="1"/>
</dbReference>
<dbReference type="GO" id="GO:0004674">
    <property type="term" value="F:protein serine/threonine kinase activity"/>
    <property type="evidence" value="ECO:0007669"/>
    <property type="project" value="UniProtKB-EC"/>
</dbReference>
<dbReference type="InterPro" id="IPR000858">
    <property type="entry name" value="S_locus_glycoprot_dom"/>
</dbReference>
<gene>
    <name evidence="9" type="ORF">SADUNF_Sadunf16G0275000</name>
</gene>
<dbReference type="AlphaFoldDB" id="A0A835JB54"/>
<dbReference type="PANTHER" id="PTHR32444:SF234">
    <property type="entry name" value="RECEPTOR-LIKE SERINE_THREONINE-PROTEIN KINASE"/>
    <property type="match status" value="1"/>
</dbReference>
<feature type="domain" description="EGF-like" evidence="7">
    <location>
        <begin position="69"/>
        <end position="105"/>
    </location>
</feature>
<dbReference type="PROSITE" id="PS50026">
    <property type="entry name" value="EGF_3"/>
    <property type="match status" value="1"/>
</dbReference>
<protein>
    <recommendedName>
        <fullName evidence="1">non-specific serine/threonine protein kinase</fullName>
        <ecNumber evidence="1">2.7.11.1</ecNumber>
    </recommendedName>
</protein>
<dbReference type="CDD" id="cd01098">
    <property type="entry name" value="PAN_AP_plant"/>
    <property type="match status" value="1"/>
</dbReference>
<evidence type="ECO:0000256" key="5">
    <source>
        <dbReference type="ARBA" id="ARBA00048679"/>
    </source>
</evidence>
<evidence type="ECO:0000256" key="2">
    <source>
        <dbReference type="ARBA" id="ARBA00022729"/>
    </source>
</evidence>
<evidence type="ECO:0000256" key="6">
    <source>
        <dbReference type="PROSITE-ProRule" id="PRU00076"/>
    </source>
</evidence>
<feature type="domain" description="Apple" evidence="8">
    <location>
        <begin position="124"/>
        <end position="205"/>
    </location>
</feature>
<dbReference type="InterPro" id="IPR011009">
    <property type="entry name" value="Kinase-like_dom_sf"/>
</dbReference>
<dbReference type="PROSITE" id="PS50948">
    <property type="entry name" value="PAN"/>
    <property type="match status" value="1"/>
</dbReference>
<keyword evidence="10" id="KW-1185">Reference proteome</keyword>
<dbReference type="OrthoDB" id="1937219at2759"/>
<dbReference type="GO" id="GO:0048544">
    <property type="term" value="P:recognition of pollen"/>
    <property type="evidence" value="ECO:0007669"/>
    <property type="project" value="InterPro"/>
</dbReference>
<evidence type="ECO:0000259" key="8">
    <source>
        <dbReference type="PROSITE" id="PS50948"/>
    </source>
</evidence>
<dbReference type="Gene3D" id="3.30.200.20">
    <property type="entry name" value="Phosphorylase Kinase, domain 1"/>
    <property type="match status" value="1"/>
</dbReference>
<evidence type="ECO:0000256" key="1">
    <source>
        <dbReference type="ARBA" id="ARBA00012513"/>
    </source>
</evidence>
<keyword evidence="2" id="KW-0732">Signal</keyword>
<keyword evidence="3" id="KW-1015">Disulfide bond</keyword>
<dbReference type="EMBL" id="JADGMS010000016">
    <property type="protein sequence ID" value="KAF9666883.1"/>
    <property type="molecule type" value="Genomic_DNA"/>
</dbReference>
<dbReference type="Pfam" id="PF00954">
    <property type="entry name" value="S_locus_glycop"/>
    <property type="match status" value="1"/>
</dbReference>